<evidence type="ECO:0000256" key="7">
    <source>
        <dbReference type="ARBA" id="ARBA00022968"/>
    </source>
</evidence>
<keyword evidence="4 11" id="KW-0328">Glycosyltransferase</keyword>
<protein>
    <recommendedName>
        <fullName evidence="11">Fucosyltransferase</fullName>
        <ecNumber evidence="11">2.4.1.-</ecNumber>
    </recommendedName>
</protein>
<comment type="similarity">
    <text evidence="3 11">Belongs to the glycosyltransferase 10 family.</text>
</comment>
<dbReference type="InterPro" id="IPR001503">
    <property type="entry name" value="Glyco_trans_10"/>
</dbReference>
<proteinExistence type="inferred from homology"/>
<keyword evidence="9" id="KW-0472">Membrane</keyword>
<dbReference type="SUPFAM" id="SSF53756">
    <property type="entry name" value="UDP-Glycosyltransferase/glycogen phosphorylase"/>
    <property type="match status" value="1"/>
</dbReference>
<dbReference type="OMA" id="HYMKELM"/>
<keyword evidence="6 11" id="KW-0812">Transmembrane</keyword>
<evidence type="ECO:0000313" key="13">
    <source>
        <dbReference type="EnsemblMetazoa" id="XP_014261891.1"/>
    </source>
</evidence>
<dbReference type="AlphaFoldDB" id="A0A8I6THV8"/>
<dbReference type="GO" id="GO:0046920">
    <property type="term" value="F:alpha-(1-&gt;3)-fucosyltransferase activity"/>
    <property type="evidence" value="ECO:0007669"/>
    <property type="project" value="TreeGrafter"/>
</dbReference>
<evidence type="ECO:0000256" key="4">
    <source>
        <dbReference type="ARBA" id="ARBA00022676"/>
    </source>
</evidence>
<comment type="subcellular location">
    <subcellularLocation>
        <location evidence="1 11">Golgi apparatus</location>
        <location evidence="1 11">Golgi stack membrane</location>
        <topology evidence="1 11">Single-pass type II membrane protein</topology>
    </subcellularLocation>
</comment>
<keyword evidence="7" id="KW-0735">Signal-anchor</keyword>
<keyword evidence="14" id="KW-1185">Reference proteome</keyword>
<dbReference type="RefSeq" id="XP_014261891.1">
    <property type="nucleotide sequence ID" value="XM_014406405.2"/>
</dbReference>
<dbReference type="InterPro" id="IPR038577">
    <property type="entry name" value="GT10-like_C_sf"/>
</dbReference>
<dbReference type="EnsemblMetazoa" id="XM_014406405.2">
    <property type="protein sequence ID" value="XP_014261891.1"/>
    <property type="gene ID" value="LOC106673994"/>
</dbReference>
<feature type="domain" description="Fucosyltransferase C-terminal" evidence="12">
    <location>
        <begin position="214"/>
        <end position="394"/>
    </location>
</feature>
<dbReference type="InterPro" id="IPR055270">
    <property type="entry name" value="Glyco_tran_10_C"/>
</dbReference>
<keyword evidence="8" id="KW-1133">Transmembrane helix</keyword>
<keyword evidence="5 11" id="KW-0808">Transferase</keyword>
<evidence type="ECO:0000313" key="14">
    <source>
        <dbReference type="Proteomes" id="UP000494040"/>
    </source>
</evidence>
<evidence type="ECO:0000256" key="3">
    <source>
        <dbReference type="ARBA" id="ARBA00008919"/>
    </source>
</evidence>
<accession>A0A8I6THV8</accession>
<comment type="pathway">
    <text evidence="2">Protein modification; protein glycosylation.</text>
</comment>
<dbReference type="Gene3D" id="3.40.50.11660">
    <property type="entry name" value="Glycosyl transferase family 10, C-terminal domain"/>
    <property type="match status" value="1"/>
</dbReference>
<evidence type="ECO:0000256" key="2">
    <source>
        <dbReference type="ARBA" id="ARBA00004922"/>
    </source>
</evidence>
<dbReference type="Pfam" id="PF00852">
    <property type="entry name" value="Glyco_transf_10"/>
    <property type="match status" value="1"/>
</dbReference>
<dbReference type="PANTHER" id="PTHR11929">
    <property type="entry name" value="ALPHA- 1,3 -FUCOSYLTRANSFERASE"/>
    <property type="match status" value="1"/>
</dbReference>
<keyword evidence="10" id="KW-0325">Glycoprotein</keyword>
<dbReference type="GO" id="GO:0032580">
    <property type="term" value="C:Golgi cisterna membrane"/>
    <property type="evidence" value="ECO:0007669"/>
    <property type="project" value="UniProtKB-SubCell"/>
</dbReference>
<evidence type="ECO:0000256" key="1">
    <source>
        <dbReference type="ARBA" id="ARBA00004447"/>
    </source>
</evidence>
<evidence type="ECO:0000256" key="6">
    <source>
        <dbReference type="ARBA" id="ARBA00022692"/>
    </source>
</evidence>
<dbReference type="FunFam" id="3.40.50.11660:FF:000002">
    <property type="entry name" value="Alpha-(1,3)-fucosyltransferase"/>
    <property type="match status" value="1"/>
</dbReference>
<evidence type="ECO:0000256" key="9">
    <source>
        <dbReference type="ARBA" id="ARBA00023136"/>
    </source>
</evidence>
<dbReference type="OrthoDB" id="9993460at2759"/>
<dbReference type="UniPathway" id="UPA00378"/>
<dbReference type="KEGG" id="clec:106673994"/>
<evidence type="ECO:0000256" key="11">
    <source>
        <dbReference type="RuleBase" id="RU003832"/>
    </source>
</evidence>
<evidence type="ECO:0000259" key="12">
    <source>
        <dbReference type="Pfam" id="PF00852"/>
    </source>
</evidence>
<dbReference type="PANTHER" id="PTHR11929:SF194">
    <property type="entry name" value="ALPHA-(1,3)-FUCOSYLTRANSFERASE 10"/>
    <property type="match status" value="1"/>
</dbReference>
<keyword evidence="11" id="KW-0333">Golgi apparatus</keyword>
<evidence type="ECO:0000256" key="5">
    <source>
        <dbReference type="ARBA" id="ARBA00022679"/>
    </source>
</evidence>
<evidence type="ECO:0000256" key="10">
    <source>
        <dbReference type="ARBA" id="ARBA00023180"/>
    </source>
</evidence>
<dbReference type="EC" id="2.4.1.-" evidence="11"/>
<organism evidence="13 14">
    <name type="scientific">Cimex lectularius</name>
    <name type="common">Bed bug</name>
    <name type="synonym">Acanthia lectularia</name>
    <dbReference type="NCBI Taxonomy" id="79782"/>
    <lineage>
        <taxon>Eukaryota</taxon>
        <taxon>Metazoa</taxon>
        <taxon>Ecdysozoa</taxon>
        <taxon>Arthropoda</taxon>
        <taxon>Hexapoda</taxon>
        <taxon>Insecta</taxon>
        <taxon>Pterygota</taxon>
        <taxon>Neoptera</taxon>
        <taxon>Paraneoptera</taxon>
        <taxon>Hemiptera</taxon>
        <taxon>Heteroptera</taxon>
        <taxon>Panheteroptera</taxon>
        <taxon>Cimicomorpha</taxon>
        <taxon>Cimicidae</taxon>
        <taxon>Cimex</taxon>
    </lineage>
</organism>
<name>A0A8I6THV8_CIMLE</name>
<evidence type="ECO:0000256" key="8">
    <source>
        <dbReference type="ARBA" id="ARBA00022989"/>
    </source>
</evidence>
<dbReference type="GeneID" id="106673994"/>
<reference evidence="13" key="1">
    <citation type="submission" date="2022-01" db="UniProtKB">
        <authorList>
            <consortium name="EnsemblMetazoa"/>
        </authorList>
    </citation>
    <scope>IDENTIFICATION</scope>
</reference>
<dbReference type="Proteomes" id="UP000494040">
    <property type="component" value="Unassembled WGS sequence"/>
</dbReference>
<sequence>MIAIKSAAVASIAKITPPKAVNTTALFHPRKWEPFLPFDHSKSALPGNQEFYHRYCFVGCYICLQLLLYNKLLQGKELSNNETNTIIWWTRFITLDRIKTCKSSVCKFTANRSSANLENAKAFLFYGSSFNQSDLPLPRGDKIWALFHEESPRNVPLFSHEEALILFNLSSTFSRYSDLPLTLQFLPSLDNITSVNHYKTFEEKTEFQNTLAPVIYLQSDCSTPINRNTYVEELMKYIKIDSYGKCLNNKQLPDSLQDAMKTFLSSELIEFISRYKFSIAFENGICEDYITEKLWRPIVAGSLPIYIGSPSINDWLPNNNTVIYLSDFKSPKELARHLLYLNNNKTAYDSHFEHKIQRKIINDNLKKNFRQYWTEQGLGVIDEFECLVCESLTRPGFNVVRKKHYDCPQPISIVDFKNNITNYWLYIYKTSKCEAVTLKKFVEENRSVDNQFPSDTRKILSDCIIND</sequence>